<feature type="chain" id="PRO_5031526443" evidence="1">
    <location>
        <begin position="24"/>
        <end position="344"/>
    </location>
</feature>
<dbReference type="EMBL" id="MSIF01000008">
    <property type="protein sequence ID" value="OLF09705.1"/>
    <property type="molecule type" value="Genomic_DNA"/>
</dbReference>
<dbReference type="InterPro" id="IPR008930">
    <property type="entry name" value="Terpenoid_cyclase/PrenylTrfase"/>
</dbReference>
<dbReference type="AlphaFoldDB" id="A0A7Z0WLS4"/>
<keyword evidence="3" id="KW-1185">Reference proteome</keyword>
<dbReference type="SUPFAM" id="SSF48239">
    <property type="entry name" value="Terpenoid cyclases/Protein prenyltransferases"/>
    <property type="match status" value="1"/>
</dbReference>
<name>A0A7Z0WLS4_9PSEU</name>
<comment type="caution">
    <text evidence="2">The sequence shown here is derived from an EMBL/GenBank/DDBJ whole genome shotgun (WGS) entry which is preliminary data.</text>
</comment>
<evidence type="ECO:0000313" key="2">
    <source>
        <dbReference type="EMBL" id="OLF09705.1"/>
    </source>
</evidence>
<dbReference type="RefSeq" id="WP_075134096.1">
    <property type="nucleotide sequence ID" value="NZ_MSIF01000008.1"/>
</dbReference>
<dbReference type="OrthoDB" id="4842970at2"/>
<protein>
    <submittedName>
        <fullName evidence="2">Peptidase</fullName>
    </submittedName>
</protein>
<organism evidence="2 3">
    <name type="scientific">Actinophytocola xinjiangensis</name>
    <dbReference type="NCBI Taxonomy" id="485602"/>
    <lineage>
        <taxon>Bacteria</taxon>
        <taxon>Bacillati</taxon>
        <taxon>Actinomycetota</taxon>
        <taxon>Actinomycetes</taxon>
        <taxon>Pseudonocardiales</taxon>
        <taxon>Pseudonocardiaceae</taxon>
    </lineage>
</organism>
<evidence type="ECO:0000313" key="3">
    <source>
        <dbReference type="Proteomes" id="UP000185696"/>
    </source>
</evidence>
<keyword evidence="1" id="KW-0732">Signal</keyword>
<evidence type="ECO:0000256" key="1">
    <source>
        <dbReference type="SAM" id="SignalP"/>
    </source>
</evidence>
<sequence>MRFRIAAVVVACVVLVSPGTAGAAGPGAARKADAAAGWLARQMVDGDHFEVDFGGVGYPDAGLTIDGVLAFASAKAADSHGAAAIAWLARPANLTGYVGDGVTEAYAGATAKASLAAQVRGLDPANVGGVDLPARLRGLLAPSGRFADRSEFGDYSNAFSQSLAIITLSRTAGGAPASSVAFAVDTQCPDGGFPLTFGASVCASDTDATAMVVQALLATGRHATAQQGLTWLAGRQQTNGGLSYGDGSSTVAPNANTTGLAGQAFLAGGRSWAAHQARTFVLGLQAGCDADASLRGAIAYDGTGHDPATSVRATAQAVLGLGGPGLAMLTSSGSVPQAPELVCP</sequence>
<proteinExistence type="predicted"/>
<reference evidence="2 3" key="1">
    <citation type="submission" date="2016-12" db="EMBL/GenBank/DDBJ databases">
        <title>The draft genome sequence of Actinophytocola xinjiangensis.</title>
        <authorList>
            <person name="Wang W."/>
            <person name="Yuan L."/>
        </authorList>
    </citation>
    <scope>NUCLEOTIDE SEQUENCE [LARGE SCALE GENOMIC DNA]</scope>
    <source>
        <strain evidence="2 3">CGMCC 4.4663</strain>
    </source>
</reference>
<accession>A0A7Z0WLS4</accession>
<dbReference type="Gene3D" id="1.50.10.20">
    <property type="match status" value="1"/>
</dbReference>
<dbReference type="Proteomes" id="UP000185696">
    <property type="component" value="Unassembled WGS sequence"/>
</dbReference>
<gene>
    <name evidence="2" type="ORF">BLA60_18115</name>
</gene>
<feature type="signal peptide" evidence="1">
    <location>
        <begin position="1"/>
        <end position="23"/>
    </location>
</feature>